<evidence type="ECO:0000259" key="6">
    <source>
        <dbReference type="Pfam" id="PF11794"/>
    </source>
</evidence>
<dbReference type="Gene3D" id="2.40.110.10">
    <property type="entry name" value="Butyryl-CoA Dehydrogenase, subunit A, domain 2"/>
    <property type="match status" value="1"/>
</dbReference>
<dbReference type="PIRSF" id="PIRSF000331">
    <property type="entry name" value="HpaA_HpaB"/>
    <property type="match status" value="1"/>
</dbReference>
<dbReference type="PANTHER" id="PTHR36117">
    <property type="entry name" value="4-HYDROXYPHENYLACETATE 3-MONOOXYGENASE-RELATED"/>
    <property type="match status" value="1"/>
</dbReference>
<evidence type="ECO:0000313" key="8">
    <source>
        <dbReference type="Proteomes" id="UP000285961"/>
    </source>
</evidence>
<gene>
    <name evidence="7" type="ORF">C4532_08470</name>
</gene>
<dbReference type="EMBL" id="QZKI01000063">
    <property type="protein sequence ID" value="RJP70956.1"/>
    <property type="molecule type" value="Genomic_DNA"/>
</dbReference>
<dbReference type="AlphaFoldDB" id="A0A419F072"/>
<keyword evidence="1" id="KW-0285">Flavoprotein</keyword>
<proteinExistence type="predicted"/>
<dbReference type="InterPro" id="IPR004925">
    <property type="entry name" value="HpaB/PvcC/4-BUDH"/>
</dbReference>
<dbReference type="InterPro" id="IPR036250">
    <property type="entry name" value="AcylCo_DH-like_C"/>
</dbReference>
<reference evidence="7 8" key="1">
    <citation type="journal article" date="2017" name="ISME J.">
        <title>Energy and carbon metabolisms in a deep terrestrial subsurface fluid microbial community.</title>
        <authorList>
            <person name="Momper L."/>
            <person name="Jungbluth S.P."/>
            <person name="Lee M.D."/>
            <person name="Amend J.P."/>
        </authorList>
    </citation>
    <scope>NUCLEOTIDE SEQUENCE [LARGE SCALE GENOMIC DNA]</scope>
    <source>
        <strain evidence="7">SURF_17</strain>
    </source>
</reference>
<evidence type="ECO:0000256" key="3">
    <source>
        <dbReference type="ARBA" id="ARBA00023002"/>
    </source>
</evidence>
<dbReference type="GO" id="GO:0016627">
    <property type="term" value="F:oxidoreductase activity, acting on the CH-CH group of donors"/>
    <property type="evidence" value="ECO:0007669"/>
    <property type="project" value="InterPro"/>
</dbReference>
<dbReference type="Proteomes" id="UP000285961">
    <property type="component" value="Unassembled WGS sequence"/>
</dbReference>
<evidence type="ECO:0000259" key="5">
    <source>
        <dbReference type="Pfam" id="PF03241"/>
    </source>
</evidence>
<evidence type="ECO:0000256" key="2">
    <source>
        <dbReference type="ARBA" id="ARBA00022827"/>
    </source>
</evidence>
<evidence type="ECO:0000256" key="4">
    <source>
        <dbReference type="PIRSR" id="PIRSR000331-2"/>
    </source>
</evidence>
<keyword evidence="2 4" id="KW-0274">FAD</keyword>
<feature type="domain" description="HpaB/PvcC/4-BUDH N-terminal" evidence="6">
    <location>
        <begin position="5"/>
        <end position="270"/>
    </location>
</feature>
<evidence type="ECO:0008006" key="9">
    <source>
        <dbReference type="Google" id="ProtNLM"/>
    </source>
</evidence>
<evidence type="ECO:0000256" key="1">
    <source>
        <dbReference type="ARBA" id="ARBA00022630"/>
    </source>
</evidence>
<dbReference type="PANTHER" id="PTHR36117:SF3">
    <property type="entry name" value="4-HYDROXYPHENYLACETATE 3-MONOOXYGENASE-RELATED"/>
    <property type="match status" value="1"/>
</dbReference>
<dbReference type="Pfam" id="PF03241">
    <property type="entry name" value="HpaB"/>
    <property type="match status" value="1"/>
</dbReference>
<dbReference type="Gene3D" id="1.10.3140.10">
    <property type="entry name" value="4-hydroxybutyryl-coa dehydratase, domain 1"/>
    <property type="match status" value="1"/>
</dbReference>
<dbReference type="SUPFAM" id="SSF56645">
    <property type="entry name" value="Acyl-CoA dehydrogenase NM domain-like"/>
    <property type="match status" value="1"/>
</dbReference>
<dbReference type="InterPro" id="IPR024719">
    <property type="entry name" value="HpaB/PvcC/4-BUDH_C"/>
</dbReference>
<feature type="domain" description="HpaB/PvcC/4-BUDH C-terminal" evidence="5">
    <location>
        <begin position="280"/>
        <end position="475"/>
    </location>
</feature>
<feature type="binding site" evidence="4">
    <location>
        <position position="190"/>
    </location>
    <ligand>
        <name>FAD</name>
        <dbReference type="ChEBI" id="CHEBI:57692"/>
    </ligand>
</feature>
<protein>
    <recommendedName>
        <fullName evidence="9">4-hydroxybutyryl-CoA dehydratase</fullName>
    </recommendedName>
</protein>
<dbReference type="InterPro" id="IPR009100">
    <property type="entry name" value="AcylCoA_DH/oxidase_NM_dom_sf"/>
</dbReference>
<comment type="caution">
    <text evidence="7">The sequence shown here is derived from an EMBL/GenBank/DDBJ whole genome shotgun (WGS) entry which is preliminary data.</text>
</comment>
<evidence type="ECO:0000313" key="7">
    <source>
        <dbReference type="EMBL" id="RJP70956.1"/>
    </source>
</evidence>
<dbReference type="SUPFAM" id="SSF47203">
    <property type="entry name" value="Acyl-CoA dehydrogenase C-terminal domain-like"/>
    <property type="match status" value="1"/>
</dbReference>
<sequence length="478" mass="53457">MALKTPDQYRESLRDGRRVYILGEKVEDVTKHPILRVSVETVAQDFVLTESKDPHIRDLFVAKDNETGEPISRFFKTPTTVEDLEKRSEMIAQSIRITGGLPFGKDVGTDCLNAVMVVADQMGNEEYKERARNYLRHIKKNDLAMCGAVTDAKGDRGKPPSRQKHPDYYLHVVDKQKDGIVVKGCKLHITSAPVANEIIVTPTRQMREDEADYALSFAIPANAKGITMICRPGRGEKTPYEFPSGAPVRALSEAMIVFDNVFVPWERVFMCGEWQFSMLLAYTFASFHRFTAISYKIPIVELMAGCGIAMAEANGLEKAGHIRGKLAELAAYVETLKALTRAAAKDPIMYGEIAVPNPLIANMAKLHFARNYHSFIQLIQDIAGGIITTVPTYKDWNNPDIHGYMDHYLGGSEKFTTEERLRLIQQAHRMVASAEHGHMEVTTVHAEGSMEAQKMMILFEAPLAEYAKMAKRMAGIEA</sequence>
<dbReference type="Pfam" id="PF11794">
    <property type="entry name" value="HpaB_N"/>
    <property type="match status" value="1"/>
</dbReference>
<organism evidence="7 8">
    <name type="scientific">Candidatus Abyssobacteria bacterium SURF_17</name>
    <dbReference type="NCBI Taxonomy" id="2093361"/>
    <lineage>
        <taxon>Bacteria</taxon>
        <taxon>Pseudomonadati</taxon>
        <taxon>Candidatus Hydrogenedentota</taxon>
        <taxon>Candidatus Abyssobacteria</taxon>
    </lineage>
</organism>
<accession>A0A419F072</accession>
<name>A0A419F072_9BACT</name>
<dbReference type="Gene3D" id="1.20.140.10">
    <property type="entry name" value="Butyryl-CoA Dehydrogenase, subunit A, domain 3"/>
    <property type="match status" value="1"/>
</dbReference>
<keyword evidence="3" id="KW-0560">Oxidoreductase</keyword>
<dbReference type="InterPro" id="IPR024674">
    <property type="entry name" value="HpaB/PvcC/4-BUDH_N"/>
</dbReference>
<dbReference type="InterPro" id="IPR046373">
    <property type="entry name" value="Acyl-CoA_Oxase/DH_mid-dom_sf"/>
</dbReference>